<evidence type="ECO:0000313" key="2">
    <source>
        <dbReference type="Proteomes" id="UP000199072"/>
    </source>
</evidence>
<proteinExistence type="predicted"/>
<accession>A0A1G7IR06</accession>
<keyword evidence="2" id="KW-1185">Reference proteome</keyword>
<name>A0A1G7IR06_9SPHI</name>
<reference evidence="1 2" key="1">
    <citation type="submission" date="2016-10" db="EMBL/GenBank/DDBJ databases">
        <authorList>
            <person name="de Groot N.N."/>
        </authorList>
    </citation>
    <scope>NUCLEOTIDE SEQUENCE [LARGE SCALE GENOMIC DNA]</scope>
    <source>
        <strain evidence="1 2">47C3B</strain>
    </source>
</reference>
<dbReference type="STRING" id="1391627.SAMN05216464_113116"/>
<organism evidence="1 2">
    <name type="scientific">Mucilaginibacter pineti</name>
    <dbReference type="NCBI Taxonomy" id="1391627"/>
    <lineage>
        <taxon>Bacteria</taxon>
        <taxon>Pseudomonadati</taxon>
        <taxon>Bacteroidota</taxon>
        <taxon>Sphingobacteriia</taxon>
        <taxon>Sphingobacteriales</taxon>
        <taxon>Sphingobacteriaceae</taxon>
        <taxon>Mucilaginibacter</taxon>
    </lineage>
</organism>
<evidence type="ECO:0000313" key="1">
    <source>
        <dbReference type="EMBL" id="SDF14739.1"/>
    </source>
</evidence>
<protein>
    <submittedName>
        <fullName evidence="1">Uncharacterized protein</fullName>
    </submittedName>
</protein>
<dbReference type="RefSeq" id="WP_091153261.1">
    <property type="nucleotide sequence ID" value="NZ_FNAI01000013.1"/>
</dbReference>
<gene>
    <name evidence="1" type="ORF">SAMN05216464_113116</name>
</gene>
<dbReference type="EMBL" id="FNAI01000013">
    <property type="protein sequence ID" value="SDF14739.1"/>
    <property type="molecule type" value="Genomic_DNA"/>
</dbReference>
<dbReference type="AlphaFoldDB" id="A0A1G7IR06"/>
<sequence length="275" mass="31600">MMEKTSDVALIFGNAYKFDHRNAMLVSLERTGSNVLFSQLHYSPEEYYYSWYDSELETFSGHDKKDEKIGLFKIDSRFIDGPAVQAWQLAMINRRSQENDWNSEVITGSLAALVQGAEPEIDVGGNPYKVFLRQGMLIHRNDRKNIIYFDKCTAIPETGERQLYFDLQLNKQVFPDWRITCLPPHMVLVTLPQDKALNPVAYAQMKDQKLTVYLKERLNTGPLAAKVEGLQATRLPEMVRRNQIEQEMQGKLVGPQKFLCSKPPVQKTSIKKGKH</sequence>
<dbReference type="Proteomes" id="UP000199072">
    <property type="component" value="Unassembled WGS sequence"/>
</dbReference>